<protein>
    <submittedName>
        <fullName evidence="3">Nucleoside triphosphate pyrophosphohydrolase</fullName>
        <ecNumber evidence="3">3.6.1.9</ecNumber>
    </submittedName>
</protein>
<dbReference type="CDD" id="cd11528">
    <property type="entry name" value="NTP-PPase_MazG_Nterm"/>
    <property type="match status" value="1"/>
</dbReference>
<dbReference type="SUPFAM" id="SSF101386">
    <property type="entry name" value="all-alpha NTP pyrophosphatases"/>
    <property type="match status" value="2"/>
</dbReference>
<dbReference type="FunFam" id="1.10.287.1080:FF:000001">
    <property type="entry name" value="Nucleoside triphosphate pyrophosphohydrolase"/>
    <property type="match status" value="1"/>
</dbReference>
<dbReference type="PANTHER" id="PTHR30522:SF0">
    <property type="entry name" value="NUCLEOSIDE TRIPHOSPHATE PYROPHOSPHOHYDROLASE"/>
    <property type="match status" value="1"/>
</dbReference>
<organism evidence="3">
    <name type="scientific">Thiolapillus brandeum</name>
    <dbReference type="NCBI Taxonomy" id="1076588"/>
    <lineage>
        <taxon>Bacteria</taxon>
        <taxon>Pseudomonadati</taxon>
        <taxon>Pseudomonadota</taxon>
        <taxon>Gammaproteobacteria</taxon>
        <taxon>Chromatiales</taxon>
        <taxon>Sedimenticolaceae</taxon>
        <taxon>Thiolapillus</taxon>
    </lineage>
</organism>
<comment type="caution">
    <text evidence="3">The sequence shown here is derived from an EMBL/GenBank/DDBJ whole genome shotgun (WGS) entry which is preliminary data.</text>
</comment>
<dbReference type="GO" id="GO:0047429">
    <property type="term" value="F:nucleoside triphosphate diphosphatase activity"/>
    <property type="evidence" value="ECO:0007669"/>
    <property type="project" value="UniProtKB-EC"/>
</dbReference>
<sequence>MQQLLEIMQRLRDPDKGCPWDVEQDFSSIAPYTIEEAYEVADAIARDNMTDLKDELGDLLFQVVFHAQMAQERGDFSFDDVHQAVCDKMLRRHPHVFADLEIKDAAHQKQVWEVYKTAERKDKGEYSLMDGVPAGMAELQRSIKLQKRAGKVGFDWAAPGPVLDKFDEELAEMREAIASGDRDAMEDELGDLLFVATNLARQLDIDPGTALRRGNAKFERRFRAMEDAVGGHEGLEAMGLEDMESLWQQVKKNADKEQNDKERHVKGDGS</sequence>
<feature type="compositionally biased region" description="Basic and acidic residues" evidence="1">
    <location>
        <begin position="252"/>
        <end position="270"/>
    </location>
</feature>
<dbReference type="GO" id="GO:0046076">
    <property type="term" value="P:dTTP catabolic process"/>
    <property type="evidence" value="ECO:0007669"/>
    <property type="project" value="TreeGrafter"/>
</dbReference>
<name>A0A831JRS6_9GAMM</name>
<dbReference type="Pfam" id="PF03819">
    <property type="entry name" value="MazG"/>
    <property type="match status" value="2"/>
</dbReference>
<dbReference type="InterPro" id="IPR048015">
    <property type="entry name" value="NTP-PPase_MazG-like_N"/>
</dbReference>
<dbReference type="InterPro" id="IPR011551">
    <property type="entry name" value="NTP_PyrPHydrolase_MazG"/>
</dbReference>
<dbReference type="GO" id="GO:0046081">
    <property type="term" value="P:dUTP catabolic process"/>
    <property type="evidence" value="ECO:0007669"/>
    <property type="project" value="TreeGrafter"/>
</dbReference>
<accession>A0A831JRS6</accession>
<evidence type="ECO:0000313" key="3">
    <source>
        <dbReference type="EMBL" id="HDK38142.1"/>
    </source>
</evidence>
<dbReference type="NCBIfam" id="TIGR00444">
    <property type="entry name" value="mazG"/>
    <property type="match status" value="1"/>
</dbReference>
<dbReference type="NCBIfam" id="NF007113">
    <property type="entry name" value="PRK09562.1"/>
    <property type="match status" value="1"/>
</dbReference>
<evidence type="ECO:0000256" key="1">
    <source>
        <dbReference type="SAM" id="MobiDB-lite"/>
    </source>
</evidence>
<dbReference type="EMBL" id="DRCV01000176">
    <property type="protein sequence ID" value="HDK38142.1"/>
    <property type="molecule type" value="Genomic_DNA"/>
</dbReference>
<dbReference type="GO" id="GO:0046061">
    <property type="term" value="P:dATP catabolic process"/>
    <property type="evidence" value="ECO:0007669"/>
    <property type="project" value="TreeGrafter"/>
</dbReference>
<dbReference type="EC" id="3.6.1.9" evidence="3"/>
<keyword evidence="3" id="KW-0378">Hydrolase</keyword>
<dbReference type="CDD" id="cd11529">
    <property type="entry name" value="NTP-PPase_MazG_Cterm"/>
    <property type="match status" value="1"/>
</dbReference>
<dbReference type="Proteomes" id="UP000885822">
    <property type="component" value="Unassembled WGS sequence"/>
</dbReference>
<dbReference type="Gene3D" id="1.10.287.1080">
    <property type="entry name" value="MazG-like"/>
    <property type="match status" value="2"/>
</dbReference>
<reference evidence="3" key="1">
    <citation type="journal article" date="2020" name="mSystems">
        <title>Genome- and Community-Level Interaction Insights into Carbon Utilization and Element Cycling Functions of Hydrothermarchaeota in Hydrothermal Sediment.</title>
        <authorList>
            <person name="Zhou Z."/>
            <person name="Liu Y."/>
            <person name="Xu W."/>
            <person name="Pan J."/>
            <person name="Luo Z.H."/>
            <person name="Li M."/>
        </authorList>
    </citation>
    <scope>NUCLEOTIDE SEQUENCE [LARGE SCALE GENOMIC DNA]</scope>
    <source>
        <strain evidence="3">HyVt-26</strain>
    </source>
</reference>
<proteinExistence type="predicted"/>
<feature type="domain" description="NTP pyrophosphohydrolase MazG-like" evidence="2">
    <location>
        <begin position="24"/>
        <end position="97"/>
    </location>
</feature>
<dbReference type="GO" id="GO:0006203">
    <property type="term" value="P:dGTP catabolic process"/>
    <property type="evidence" value="ECO:0007669"/>
    <property type="project" value="TreeGrafter"/>
</dbReference>
<dbReference type="GO" id="GO:0046047">
    <property type="term" value="P:TTP catabolic process"/>
    <property type="evidence" value="ECO:0007669"/>
    <property type="project" value="TreeGrafter"/>
</dbReference>
<feature type="region of interest" description="Disordered" evidence="1">
    <location>
        <begin position="251"/>
        <end position="270"/>
    </location>
</feature>
<dbReference type="GO" id="GO:0046052">
    <property type="term" value="P:UTP catabolic process"/>
    <property type="evidence" value="ECO:0007669"/>
    <property type="project" value="TreeGrafter"/>
</dbReference>
<evidence type="ECO:0000259" key="2">
    <source>
        <dbReference type="Pfam" id="PF03819"/>
    </source>
</evidence>
<feature type="domain" description="NTP pyrophosphohydrolase MazG-like" evidence="2">
    <location>
        <begin position="168"/>
        <end position="221"/>
    </location>
</feature>
<dbReference type="PANTHER" id="PTHR30522">
    <property type="entry name" value="NUCLEOSIDE TRIPHOSPHATE PYROPHOSPHOHYDROLASE"/>
    <property type="match status" value="1"/>
</dbReference>
<dbReference type="AlphaFoldDB" id="A0A831JRS6"/>
<dbReference type="GO" id="GO:0006950">
    <property type="term" value="P:response to stress"/>
    <property type="evidence" value="ECO:0007669"/>
    <property type="project" value="UniProtKB-ARBA"/>
</dbReference>
<gene>
    <name evidence="3" type="ORF">ENG92_03915</name>
</gene>
<dbReference type="InterPro" id="IPR048011">
    <property type="entry name" value="NTP-PPase_MazG-like_C"/>
</dbReference>
<dbReference type="InterPro" id="IPR004518">
    <property type="entry name" value="MazG-like_dom"/>
</dbReference>